<feature type="domain" description="LTD" evidence="4">
    <location>
        <begin position="955"/>
        <end position="1072"/>
    </location>
</feature>
<feature type="repeat" description="TPR" evidence="3">
    <location>
        <begin position="532"/>
        <end position="565"/>
    </location>
</feature>
<proteinExistence type="predicted"/>
<evidence type="ECO:0000256" key="3">
    <source>
        <dbReference type="PROSITE-ProRule" id="PRU00339"/>
    </source>
</evidence>
<dbReference type="Proteomes" id="UP000007807">
    <property type="component" value="Chromosome"/>
</dbReference>
<dbReference type="AlphaFoldDB" id="F4BWB5"/>
<feature type="repeat" description="TPR" evidence="3">
    <location>
        <begin position="368"/>
        <end position="401"/>
    </location>
</feature>
<dbReference type="InterPro" id="IPR001322">
    <property type="entry name" value="Lamin_tail_dom"/>
</dbReference>
<feature type="repeat" description="TPR" evidence="3">
    <location>
        <begin position="491"/>
        <end position="524"/>
    </location>
</feature>
<dbReference type="Pfam" id="PF00932">
    <property type="entry name" value="LTD"/>
    <property type="match status" value="1"/>
</dbReference>
<dbReference type="SUPFAM" id="SSF74853">
    <property type="entry name" value="Lamin A/C globular tail domain"/>
    <property type="match status" value="1"/>
</dbReference>
<name>F4BWB5_METSG</name>
<dbReference type="InterPro" id="IPR050498">
    <property type="entry name" value="Ycf3"/>
</dbReference>
<dbReference type="Gene3D" id="2.60.40.1260">
    <property type="entry name" value="Lamin Tail domain"/>
    <property type="match status" value="1"/>
</dbReference>
<feature type="repeat" description="TPR" evidence="3">
    <location>
        <begin position="43"/>
        <end position="76"/>
    </location>
</feature>
<dbReference type="PROSITE" id="PS50293">
    <property type="entry name" value="TPR_REGION"/>
    <property type="match status" value="1"/>
</dbReference>
<organism evidence="5 6">
    <name type="scientific">Methanothrix soehngenii (strain ATCC 5969 / DSM 3671 / JCM 10134 / NBRC 103675 / OCM 69 / GP-6)</name>
    <name type="common">Methanosaeta concilii</name>
    <dbReference type="NCBI Taxonomy" id="990316"/>
    <lineage>
        <taxon>Archaea</taxon>
        <taxon>Methanobacteriati</taxon>
        <taxon>Methanobacteriota</taxon>
        <taxon>Stenosarchaea group</taxon>
        <taxon>Methanomicrobia</taxon>
        <taxon>Methanotrichales</taxon>
        <taxon>Methanotrichaceae</taxon>
        <taxon>Methanothrix</taxon>
    </lineage>
</organism>
<feature type="repeat" description="TPR" evidence="3">
    <location>
        <begin position="402"/>
        <end position="435"/>
    </location>
</feature>
<sequence length="1140" mass="126411">MKRKKTLDAKKPSMIVVGVRFALAMISLAILCIGAVAEDEKSANYWYEKSLDLYNNGSLEESLQAVDKAIELDPENATLWAYKASGLNLAGVITQNQSRFDESLQVYDRAIELDPENTTYLLWKGFALRQAVNGLRGQERIQIFEEAIETFDRALEIDPKFAEAWAGKGVICDDLATFNNDSARYNDSLAAYDKAIELAPTNDSRNLAQAYEGKAVALSHMGQDLAARGQIEESRAVLKEAVKNYDKVIDLDPDFVGQEAQQNRAGVLKELGRRDEAAAGYEKAIEQLNRSIEVNLNNSGAWVNKAILFQEQGRYEEAITALNNATKITPEYVMAWEMMGEILSNDLGRYDESIEAYDRALQLDPSDARAWTSKGHALRSLGRNREAVLAYDRALKIDPNRATAWSGKGAALRDQGRYNESVQAYDEVLRAVERDPTYRYSSAALAVADAWLGKSKAESLMGPDKAEEAAIAYNESLQAYEKAIQIDPESARAWIGRGNALLSLEKYSDSKEAYERAVEVLNGSLEEDPEDAEAWWLKAESLDNLGRSNEALQAYDRVIELNSSKAIGAWIRKSDIFVSLGRYNESVEAFDSALNLLPTKDKQSIMGLWWAKGTDIYHNAWIADGQIVRTTSAWRNQSTGAIENIMMVNSDFTAAWQRPTSGKGFSPEEKPLGRHDEALQALSTNWADYGFPNSKETAQVKIADDWVQTGRALFRSQSFEGAAEAYEKAIGAAGSNKILLAEAWKGKGEAFLVLSGSEKSPGKREEANESLEKALDYFDQVLEIYPENAGAWLNKSFILRWMGRTGEALDAVDRAVELNPENIDFHWQRAELLSMLGRYNESDQAFDETIEMIPANSSRKLAEVWTFKGFNFMGQNNNEEALKAFEKVTELDPQEPTGWLYKGEVLKALGRRAEADEAYARAGELDNHLRSLLTAEEEANEASTRVVDLGYNVQKESDAKPSSTPKMLAITRIMATGEDEFVVVANSRAAAQSLNGWTLDVSDGRNGSSNQSVTLPDLTLGPNERINIHLGRGESNETDVFLNSAITLNDTAGNIILKDETGMIVASFGYRVESDGSITGIMTAEGEFGYPPSGQNEVKMVVRETGSGPYVTERTEYEPEAANYSWIRNTSLERSGKEML</sequence>
<dbReference type="Pfam" id="PF13181">
    <property type="entry name" value="TPR_8"/>
    <property type="match status" value="1"/>
</dbReference>
<dbReference type="SUPFAM" id="SSF48439">
    <property type="entry name" value="Protein prenylyltransferase"/>
    <property type="match status" value="2"/>
</dbReference>
<protein>
    <submittedName>
        <fullName evidence="5">TPR-repeat protein</fullName>
    </submittedName>
</protein>
<dbReference type="GeneID" id="10462691"/>
<evidence type="ECO:0000313" key="6">
    <source>
        <dbReference type="Proteomes" id="UP000007807"/>
    </source>
</evidence>
<dbReference type="InterPro" id="IPR019734">
    <property type="entry name" value="TPR_rpt"/>
</dbReference>
<evidence type="ECO:0000259" key="4">
    <source>
        <dbReference type="PROSITE" id="PS51841"/>
    </source>
</evidence>
<keyword evidence="2 3" id="KW-0802">TPR repeat</keyword>
<dbReference type="Pfam" id="PF13432">
    <property type="entry name" value="TPR_16"/>
    <property type="match status" value="5"/>
</dbReference>
<dbReference type="HOGENOM" id="CLU_277818_0_0_2"/>
<feature type="repeat" description="TPR" evidence="3">
    <location>
        <begin position="84"/>
        <end position="117"/>
    </location>
</feature>
<dbReference type="EMBL" id="CP002565">
    <property type="protein sequence ID" value="AEB69725.1"/>
    <property type="molecule type" value="Genomic_DNA"/>
</dbReference>
<gene>
    <name evidence="5" type="ordered locus">MCON_3505</name>
</gene>
<dbReference type="PANTHER" id="PTHR44858:SF1">
    <property type="entry name" value="UDP-N-ACETYLGLUCOSAMINE--PEPTIDE N-ACETYLGLUCOSAMINYLTRANSFERASE SPINDLY-RELATED"/>
    <property type="match status" value="1"/>
</dbReference>
<dbReference type="SUPFAM" id="SSF48452">
    <property type="entry name" value="TPR-like"/>
    <property type="match status" value="2"/>
</dbReference>
<feature type="repeat" description="TPR" evidence="3">
    <location>
        <begin position="299"/>
        <end position="332"/>
    </location>
</feature>
<dbReference type="Pfam" id="PF14559">
    <property type="entry name" value="TPR_19"/>
    <property type="match status" value="1"/>
</dbReference>
<dbReference type="PROSITE" id="PS50005">
    <property type="entry name" value="TPR"/>
    <property type="match status" value="10"/>
</dbReference>
<keyword evidence="1" id="KW-0677">Repeat</keyword>
<dbReference type="OrthoDB" id="115601at2157"/>
<dbReference type="InterPro" id="IPR036415">
    <property type="entry name" value="Lamin_tail_dom_sf"/>
</dbReference>
<keyword evidence="6" id="KW-1185">Reference proteome</keyword>
<dbReference type="KEGG" id="mcj:MCON_3505"/>
<feature type="repeat" description="TPR" evidence="3">
    <location>
        <begin position="789"/>
        <end position="822"/>
    </location>
</feature>
<dbReference type="InParanoid" id="F4BWB5"/>
<dbReference type="STRING" id="990316.MCON_3505"/>
<evidence type="ECO:0000256" key="2">
    <source>
        <dbReference type="ARBA" id="ARBA00022803"/>
    </source>
</evidence>
<evidence type="ECO:0000313" key="5">
    <source>
        <dbReference type="EMBL" id="AEB69725.1"/>
    </source>
</evidence>
<dbReference type="SMART" id="SM00028">
    <property type="entry name" value="TPR"/>
    <property type="match status" value="20"/>
</dbReference>
<dbReference type="PANTHER" id="PTHR44858">
    <property type="entry name" value="TETRATRICOPEPTIDE REPEAT PROTEIN 6"/>
    <property type="match status" value="1"/>
</dbReference>
<feature type="repeat" description="TPR" evidence="3">
    <location>
        <begin position="862"/>
        <end position="895"/>
    </location>
</feature>
<feature type="repeat" description="TPR" evidence="3">
    <location>
        <begin position="567"/>
        <end position="600"/>
    </location>
</feature>
<dbReference type="RefSeq" id="WP_013720729.1">
    <property type="nucleotide sequence ID" value="NC_015416.1"/>
</dbReference>
<dbReference type="PROSITE" id="PS51841">
    <property type="entry name" value="LTD"/>
    <property type="match status" value="1"/>
</dbReference>
<evidence type="ECO:0000256" key="1">
    <source>
        <dbReference type="ARBA" id="ARBA00022737"/>
    </source>
</evidence>
<dbReference type="InterPro" id="IPR011990">
    <property type="entry name" value="TPR-like_helical_dom_sf"/>
</dbReference>
<accession>F4BWB5</accession>
<reference evidence="5 6" key="1">
    <citation type="journal article" date="2011" name="J. Bacteriol.">
        <title>Complete genome sequence of Methanosaeta concilii, a specialist in aceticlastic methanogenesis.</title>
        <authorList>
            <person name="Barber R.D."/>
            <person name="Zhang L."/>
            <person name="Harnack M."/>
            <person name="Olson M.V."/>
            <person name="Kaul R."/>
            <person name="Ingram-Smith C."/>
            <person name="Smith K.S."/>
        </authorList>
    </citation>
    <scope>NUCLEOTIDE SEQUENCE [LARGE SCALE GENOMIC DNA]</scope>
    <source>
        <strain evidence="6">ATCC 5969 / DSM 3671 / JCM 10134 / NBRC 103675 / OCM 69 / GP-6</strain>
    </source>
</reference>
<dbReference type="Gene3D" id="1.25.40.10">
    <property type="entry name" value="Tetratricopeptide repeat domain"/>
    <property type="match status" value="9"/>
</dbReference>